<keyword evidence="2" id="KW-0805">Transcription regulation</keyword>
<evidence type="ECO:0000256" key="3">
    <source>
        <dbReference type="ARBA" id="ARBA00023125"/>
    </source>
</evidence>
<feature type="domain" description="HTH lysR-type" evidence="5">
    <location>
        <begin position="20"/>
        <end position="69"/>
    </location>
</feature>
<dbReference type="RefSeq" id="WP_099557070.1">
    <property type="nucleotide sequence ID" value="NZ_LT960614.1"/>
</dbReference>
<organism evidence="6 7">
    <name type="scientific">Hartmannibacter diazotrophicus</name>
    <dbReference type="NCBI Taxonomy" id="1482074"/>
    <lineage>
        <taxon>Bacteria</taxon>
        <taxon>Pseudomonadati</taxon>
        <taxon>Pseudomonadota</taxon>
        <taxon>Alphaproteobacteria</taxon>
        <taxon>Hyphomicrobiales</taxon>
        <taxon>Pleomorphomonadaceae</taxon>
        <taxon>Hartmannibacter</taxon>
    </lineage>
</organism>
<dbReference type="InterPro" id="IPR058163">
    <property type="entry name" value="LysR-type_TF_proteobact-type"/>
</dbReference>
<dbReference type="Gene3D" id="1.10.10.10">
    <property type="entry name" value="Winged helix-like DNA-binding domain superfamily/Winged helix DNA-binding domain"/>
    <property type="match status" value="1"/>
</dbReference>
<accession>A0A2C9DAU5</accession>
<keyword evidence="4" id="KW-0804">Transcription</keyword>
<gene>
    <name evidence="6" type="primary">gcvA_6</name>
    <name evidence="6" type="ORF">HDIA_3184</name>
</gene>
<evidence type="ECO:0000256" key="1">
    <source>
        <dbReference type="ARBA" id="ARBA00009437"/>
    </source>
</evidence>
<dbReference type="AlphaFoldDB" id="A0A2C9DAU5"/>
<evidence type="ECO:0000256" key="2">
    <source>
        <dbReference type="ARBA" id="ARBA00023015"/>
    </source>
</evidence>
<dbReference type="Pfam" id="PF00126">
    <property type="entry name" value="HTH_1"/>
    <property type="match status" value="1"/>
</dbReference>
<dbReference type="Proteomes" id="UP000223606">
    <property type="component" value="Chromosome 1"/>
</dbReference>
<dbReference type="Gene3D" id="3.40.190.10">
    <property type="entry name" value="Periplasmic binding protein-like II"/>
    <property type="match status" value="2"/>
</dbReference>
<dbReference type="PANTHER" id="PTHR30537:SF74">
    <property type="entry name" value="HTH-TYPE TRANSCRIPTIONAL REGULATOR TRPI"/>
    <property type="match status" value="1"/>
</dbReference>
<comment type="similarity">
    <text evidence="1">Belongs to the LysR transcriptional regulatory family.</text>
</comment>
<reference evidence="7" key="1">
    <citation type="submission" date="2017-09" db="EMBL/GenBank/DDBJ databases">
        <title>Genome sequence of Nannocystis excedens DSM 71.</title>
        <authorList>
            <person name="Blom J."/>
        </authorList>
    </citation>
    <scope>NUCLEOTIDE SEQUENCE [LARGE SCALE GENOMIC DNA]</scope>
    <source>
        <strain evidence="7">type strain: E19</strain>
    </source>
</reference>
<dbReference type="GO" id="GO:0006351">
    <property type="term" value="P:DNA-templated transcription"/>
    <property type="evidence" value="ECO:0007669"/>
    <property type="project" value="TreeGrafter"/>
</dbReference>
<dbReference type="InterPro" id="IPR036388">
    <property type="entry name" value="WH-like_DNA-bd_sf"/>
</dbReference>
<dbReference type="Pfam" id="PF03466">
    <property type="entry name" value="LysR_substrate"/>
    <property type="match status" value="1"/>
</dbReference>
<evidence type="ECO:0000256" key="4">
    <source>
        <dbReference type="ARBA" id="ARBA00023163"/>
    </source>
</evidence>
<evidence type="ECO:0000313" key="7">
    <source>
        <dbReference type="Proteomes" id="UP000223606"/>
    </source>
</evidence>
<dbReference type="InterPro" id="IPR005119">
    <property type="entry name" value="LysR_subst-bd"/>
</dbReference>
<dbReference type="CDD" id="cd08432">
    <property type="entry name" value="PBP2_GcdR_TrpI_HvrB_AmpR_like"/>
    <property type="match status" value="1"/>
</dbReference>
<dbReference type="InterPro" id="IPR036390">
    <property type="entry name" value="WH_DNA-bd_sf"/>
</dbReference>
<dbReference type="PANTHER" id="PTHR30537">
    <property type="entry name" value="HTH-TYPE TRANSCRIPTIONAL REGULATOR"/>
    <property type="match status" value="1"/>
</dbReference>
<evidence type="ECO:0000313" key="6">
    <source>
        <dbReference type="EMBL" id="SON56725.1"/>
    </source>
</evidence>
<sequence>MNERTIETLVDRLLSVAPLLKAIAEEGSFAGAADRLDLDPSAVSHRIRALERLLGLTLFERTTRRVVPTRSGAILCDASRDVVSELTRALAAAREVRRLPTIRLSVMSSLAMKWLVPRLPLAREAGIDVSVEIMEGLVELGHAGVDAALRFGVGPYPGLHSRRLLRCSLQPVVAPSLVRKNAAPMDPLVPDGLLLLGDTGSGRWSGLVAWETYARGLGRTIDPAVSRQDFDRADVMLQAAIGGLGIALGRTLLIEDDIANGLLVPIGPPVPIDASYWLVTSHEQAGSEAIEALARWLSGLLSTAGPDGAKAGHL</sequence>
<dbReference type="EMBL" id="LT960614">
    <property type="protein sequence ID" value="SON56725.1"/>
    <property type="molecule type" value="Genomic_DNA"/>
</dbReference>
<dbReference type="OrthoDB" id="9793571at2"/>
<dbReference type="SUPFAM" id="SSF53850">
    <property type="entry name" value="Periplasmic binding protein-like II"/>
    <property type="match status" value="1"/>
</dbReference>
<dbReference type="InterPro" id="IPR000847">
    <property type="entry name" value="LysR_HTH_N"/>
</dbReference>
<name>A0A2C9DAU5_9HYPH</name>
<dbReference type="GO" id="GO:0043565">
    <property type="term" value="F:sequence-specific DNA binding"/>
    <property type="evidence" value="ECO:0007669"/>
    <property type="project" value="TreeGrafter"/>
</dbReference>
<keyword evidence="7" id="KW-1185">Reference proteome</keyword>
<dbReference type="KEGG" id="hdi:HDIA_3184"/>
<dbReference type="GO" id="GO:0003700">
    <property type="term" value="F:DNA-binding transcription factor activity"/>
    <property type="evidence" value="ECO:0007669"/>
    <property type="project" value="InterPro"/>
</dbReference>
<proteinExistence type="inferred from homology"/>
<evidence type="ECO:0000259" key="5">
    <source>
        <dbReference type="PROSITE" id="PS50931"/>
    </source>
</evidence>
<keyword evidence="3" id="KW-0238">DNA-binding</keyword>
<protein>
    <submittedName>
        <fullName evidence="6">Gcv operon activator</fullName>
    </submittedName>
</protein>
<dbReference type="SUPFAM" id="SSF46785">
    <property type="entry name" value="Winged helix' DNA-binding domain"/>
    <property type="match status" value="1"/>
</dbReference>
<dbReference type="PROSITE" id="PS50931">
    <property type="entry name" value="HTH_LYSR"/>
    <property type="match status" value="1"/>
</dbReference>